<dbReference type="PANTHER" id="PTHR43394">
    <property type="entry name" value="ATP-DEPENDENT PERMEASE MDL1, MITOCHONDRIAL"/>
    <property type="match status" value="1"/>
</dbReference>
<organism evidence="14 15">
    <name type="scientific">Kistimonas scapharcae</name>
    <dbReference type="NCBI Taxonomy" id="1036133"/>
    <lineage>
        <taxon>Bacteria</taxon>
        <taxon>Pseudomonadati</taxon>
        <taxon>Pseudomonadota</taxon>
        <taxon>Gammaproteobacteria</taxon>
        <taxon>Oceanospirillales</taxon>
        <taxon>Endozoicomonadaceae</taxon>
        <taxon>Kistimonas</taxon>
    </lineage>
</organism>
<keyword evidence="10 11" id="KW-0472">Membrane</keyword>
<feature type="transmembrane region" description="Helical" evidence="11">
    <location>
        <begin position="160"/>
        <end position="177"/>
    </location>
</feature>
<keyword evidence="6" id="KW-0067">ATP-binding</keyword>
<keyword evidence="15" id="KW-1185">Reference proteome</keyword>
<evidence type="ECO:0000256" key="5">
    <source>
        <dbReference type="ARBA" id="ARBA00022741"/>
    </source>
</evidence>
<evidence type="ECO:0000313" key="15">
    <source>
        <dbReference type="Proteomes" id="UP001500604"/>
    </source>
</evidence>
<dbReference type="InterPro" id="IPR011917">
    <property type="entry name" value="ABC_transpr_lipidA"/>
</dbReference>
<accession>A0ABP8UZ51</accession>
<keyword evidence="2" id="KW-0813">Transport</keyword>
<dbReference type="CDD" id="cd18552">
    <property type="entry name" value="ABC_6TM_MsbA_like"/>
    <property type="match status" value="1"/>
</dbReference>
<proteinExistence type="predicted"/>
<dbReference type="Gene3D" id="1.20.1560.10">
    <property type="entry name" value="ABC transporter type 1, transmembrane domain"/>
    <property type="match status" value="1"/>
</dbReference>
<keyword evidence="8 11" id="KW-1133">Transmembrane helix</keyword>
<dbReference type="InterPro" id="IPR011527">
    <property type="entry name" value="ABC1_TM_dom"/>
</dbReference>
<dbReference type="RefSeq" id="WP_345194123.1">
    <property type="nucleotide sequence ID" value="NZ_BAABFL010000074.1"/>
</dbReference>
<protein>
    <submittedName>
        <fullName evidence="14">Lipid A export permease/ATP-binding protein MsbA</fullName>
    </submittedName>
</protein>
<evidence type="ECO:0000259" key="12">
    <source>
        <dbReference type="PROSITE" id="PS50893"/>
    </source>
</evidence>
<dbReference type="InterPro" id="IPR017871">
    <property type="entry name" value="ABC_transporter-like_CS"/>
</dbReference>
<feature type="transmembrane region" description="Helical" evidence="11">
    <location>
        <begin position="77"/>
        <end position="96"/>
    </location>
</feature>
<feature type="domain" description="ABC transmembrane type-1" evidence="13">
    <location>
        <begin position="30"/>
        <end position="327"/>
    </location>
</feature>
<evidence type="ECO:0000256" key="10">
    <source>
        <dbReference type="ARBA" id="ARBA00023136"/>
    </source>
</evidence>
<evidence type="ECO:0000256" key="11">
    <source>
        <dbReference type="SAM" id="Phobius"/>
    </source>
</evidence>
<dbReference type="InterPro" id="IPR039421">
    <property type="entry name" value="Type_1_exporter"/>
</dbReference>
<evidence type="ECO:0000256" key="8">
    <source>
        <dbReference type="ARBA" id="ARBA00022989"/>
    </source>
</evidence>
<keyword evidence="7" id="KW-1278">Translocase</keyword>
<evidence type="ECO:0000256" key="6">
    <source>
        <dbReference type="ARBA" id="ARBA00022840"/>
    </source>
</evidence>
<evidence type="ECO:0000313" key="14">
    <source>
        <dbReference type="EMBL" id="GAA4648473.1"/>
    </source>
</evidence>
<dbReference type="Gene3D" id="3.40.50.300">
    <property type="entry name" value="P-loop containing nucleotide triphosphate hydrolases"/>
    <property type="match status" value="1"/>
</dbReference>
<name>A0ABP8UZ51_9GAMM</name>
<evidence type="ECO:0000256" key="9">
    <source>
        <dbReference type="ARBA" id="ARBA00023055"/>
    </source>
</evidence>
<dbReference type="InterPro" id="IPR036640">
    <property type="entry name" value="ABC1_TM_sf"/>
</dbReference>
<dbReference type="SUPFAM" id="SSF90123">
    <property type="entry name" value="ABC transporter transmembrane region"/>
    <property type="match status" value="1"/>
</dbReference>
<dbReference type="PROSITE" id="PS00211">
    <property type="entry name" value="ABC_TRANSPORTER_1"/>
    <property type="match status" value="1"/>
</dbReference>
<keyword evidence="4 11" id="KW-0812">Transmembrane</keyword>
<evidence type="ECO:0000256" key="4">
    <source>
        <dbReference type="ARBA" id="ARBA00022692"/>
    </source>
</evidence>
<dbReference type="InterPro" id="IPR003593">
    <property type="entry name" value="AAA+_ATPase"/>
</dbReference>
<evidence type="ECO:0000256" key="1">
    <source>
        <dbReference type="ARBA" id="ARBA00004651"/>
    </source>
</evidence>
<reference evidence="15" key="1">
    <citation type="journal article" date="2019" name="Int. J. Syst. Evol. Microbiol.">
        <title>The Global Catalogue of Microorganisms (GCM) 10K type strain sequencing project: providing services to taxonomists for standard genome sequencing and annotation.</title>
        <authorList>
            <consortium name="The Broad Institute Genomics Platform"/>
            <consortium name="The Broad Institute Genome Sequencing Center for Infectious Disease"/>
            <person name="Wu L."/>
            <person name="Ma J."/>
        </authorList>
    </citation>
    <scope>NUCLEOTIDE SEQUENCE [LARGE SCALE GENOMIC DNA]</scope>
    <source>
        <strain evidence="15">JCM 17805</strain>
    </source>
</reference>
<evidence type="ECO:0000256" key="3">
    <source>
        <dbReference type="ARBA" id="ARBA00022475"/>
    </source>
</evidence>
<keyword evidence="9" id="KW-0445">Lipid transport</keyword>
<feature type="transmembrane region" description="Helical" evidence="11">
    <location>
        <begin position="268"/>
        <end position="286"/>
    </location>
</feature>
<evidence type="ECO:0000259" key="13">
    <source>
        <dbReference type="PROSITE" id="PS50929"/>
    </source>
</evidence>
<comment type="caution">
    <text evidence="14">The sequence shown here is derived from an EMBL/GenBank/DDBJ whole genome shotgun (WGS) entry which is preliminary data.</text>
</comment>
<gene>
    <name evidence="14" type="primary">msbA</name>
    <name evidence="14" type="ORF">GCM10023116_07420</name>
</gene>
<dbReference type="PANTHER" id="PTHR43394:SF1">
    <property type="entry name" value="ATP-BINDING CASSETTE SUB-FAMILY B MEMBER 10, MITOCHONDRIAL"/>
    <property type="match status" value="1"/>
</dbReference>
<feature type="transmembrane region" description="Helical" evidence="11">
    <location>
        <begin position="21"/>
        <end position="41"/>
    </location>
</feature>
<dbReference type="Proteomes" id="UP001500604">
    <property type="component" value="Unassembled WGS sequence"/>
</dbReference>
<feature type="transmembrane region" description="Helical" evidence="11">
    <location>
        <begin position="183"/>
        <end position="201"/>
    </location>
</feature>
<keyword evidence="5" id="KW-0547">Nucleotide-binding</keyword>
<dbReference type="CDD" id="cd03251">
    <property type="entry name" value="ABCC_MsbA"/>
    <property type="match status" value="1"/>
</dbReference>
<dbReference type="PROSITE" id="PS50893">
    <property type="entry name" value="ABC_TRANSPORTER_2"/>
    <property type="match status" value="1"/>
</dbReference>
<dbReference type="Pfam" id="PF00664">
    <property type="entry name" value="ABC_membrane"/>
    <property type="match status" value="1"/>
</dbReference>
<dbReference type="InterPro" id="IPR003439">
    <property type="entry name" value="ABC_transporter-like_ATP-bd"/>
</dbReference>
<comment type="subcellular location">
    <subcellularLocation>
        <location evidence="1">Cell membrane</location>
        <topology evidence="1">Multi-pass membrane protein</topology>
    </subcellularLocation>
</comment>
<sequence length="615" mass="68036">MTDPIRNDQGGLRVYLRLLGYVRPYWHVFALSILGYMMFAASQPMFPKLVDYFIRALDVNDHNPVILPLLGSFDKSALVWFVPIGVLFIGIFRGIGSFLGSYFLAKVSLGVVNDLRISLFNRLVLLPNTYFDNNNSGHLISRIIYNVNMVTGAATDAIKVVFREGMTVIALLGFLFWTNWRLTMVFVAVAPIIAIVVGLTGKKFRKLSKKLQTSMGDVTHIASETISGYRVVRGFGGETYEQQRFRNASYRNTNQGLKLVKVSAIHTPTLQFLVLSALSILMYIILYMKSSGAITTSFSELVAFITAAGLLPKPIRQLSEVNANIQKGIAAAQSIFEQVDEPTEPDTGTFTTDRVEGRIEFRNLGFTYPAADRPALTNLNLTIEPGQTVALVGRSGSGKTTLANLLPRFYGHTEGDILLDGRPLGEYTLRNLRSHIALVTQHVTLFNDTIARNIAYGDLQDMDEEDIRLAAKAAYAMEFVDNLPEGLHTLVGENGVLLSGGQRQRLAIARAILKDAPVLILDEATSALDTESERHIQAALDEVMKGRTTLVIAHRLSTIENADVILVMDKGQIVESGNHSELLAKDGAYARLYRMQFREQAEKTLDNEPVTLVEA</sequence>
<dbReference type="InterPro" id="IPR027417">
    <property type="entry name" value="P-loop_NTPase"/>
</dbReference>
<dbReference type="PROSITE" id="PS50929">
    <property type="entry name" value="ABC_TM1F"/>
    <property type="match status" value="1"/>
</dbReference>
<feature type="domain" description="ABC transporter" evidence="12">
    <location>
        <begin position="359"/>
        <end position="595"/>
    </location>
</feature>
<dbReference type="SUPFAM" id="SSF52540">
    <property type="entry name" value="P-loop containing nucleoside triphosphate hydrolases"/>
    <property type="match status" value="1"/>
</dbReference>
<evidence type="ECO:0000256" key="2">
    <source>
        <dbReference type="ARBA" id="ARBA00022448"/>
    </source>
</evidence>
<evidence type="ECO:0000256" key="7">
    <source>
        <dbReference type="ARBA" id="ARBA00022967"/>
    </source>
</evidence>
<keyword evidence="3" id="KW-1003">Cell membrane</keyword>
<dbReference type="SMART" id="SM00382">
    <property type="entry name" value="AAA"/>
    <property type="match status" value="1"/>
</dbReference>
<dbReference type="NCBIfam" id="TIGR02203">
    <property type="entry name" value="MsbA_lipidA"/>
    <property type="match status" value="1"/>
</dbReference>
<dbReference type="EMBL" id="BAABFL010000074">
    <property type="protein sequence ID" value="GAA4648473.1"/>
    <property type="molecule type" value="Genomic_DNA"/>
</dbReference>
<dbReference type="Pfam" id="PF00005">
    <property type="entry name" value="ABC_tran"/>
    <property type="match status" value="1"/>
</dbReference>